<dbReference type="GO" id="GO:0004222">
    <property type="term" value="F:metalloendopeptidase activity"/>
    <property type="evidence" value="ECO:0007669"/>
    <property type="project" value="InterPro"/>
</dbReference>
<dbReference type="Pfam" id="PF05649">
    <property type="entry name" value="Peptidase_M13_N"/>
    <property type="match status" value="1"/>
</dbReference>
<dbReference type="InterPro" id="IPR018497">
    <property type="entry name" value="Peptidase_M13_C"/>
</dbReference>
<evidence type="ECO:0000256" key="2">
    <source>
        <dbReference type="ARBA" id="ARBA00007357"/>
    </source>
</evidence>
<keyword evidence="3" id="KW-0645">Protease</keyword>
<feature type="domain" description="Peptidase M13 N-terminal" evidence="10">
    <location>
        <begin position="76"/>
        <end position="497"/>
    </location>
</feature>
<keyword evidence="4" id="KW-0479">Metal-binding</keyword>
<evidence type="ECO:0000259" key="10">
    <source>
        <dbReference type="Pfam" id="PF05649"/>
    </source>
</evidence>
<name>A0A0N5B6E2_STREA</name>
<sequence>MEIKVKIFIFTIFVILIASCLIISIVTLINVNNNKCQNNSNNNSDSNSNDIIYKNDSISNEFAASLLKRINKSVDPCEDFYEYACGNWPINNPTPNYTGSWSLYDVVSQNVGILVEHSIKNCDLSDASDGLKKAKQFYDTCMNNDLTEQDKGIKLGRLLHTGEPENKNFNKFLYNNGKWPIIDKSWNSSNVNISIEGQIGYLKKEFGIDTFIYTYAMGYDMQSNLTILLMTGEMLPLGLGIFTQQSYQNDKIMSEYNKLQEKVAYLLARDSNLTLEDGKINQDDLKNMLQIEIDLAKVTLNVYMSPNASTSDDLYSLITLQKYLPNFAWKDFLSNLLPSQIYKKILDGKKLINLDSLTYVSEVKKILLKYKFKDLQNYMIWRLIKYSLQYMSIEYTQALADFNAVLYGKSNQVTPKNEVCLSYVRGNYEMPNLGYAVTEAFVKRYFDDKTKDDASILIENVKESLEYIMLQSSWMDKLTKSNAIKKAIYMQTFTAYPDWIMNKTLQNIYYKDLQAPSDVSFLSLNLMLRSWAVVKNFALIDTQPNFLDFHGPPVATDAWYTATTNSFSIPIGELQPPFYKYGYPDAANYGAVGAVAGHEMSHGFDASGHQYDLYGNLKDWWTPASEKMFYEKIVCIEEQFSKYCYQGIGCINGKNTVNENLADLAGLKAALKAYQIKKSTLDNDKEERLLLVPEYTMDQIFYLNFASFWCGKESNESLKMTLNEDSHSPGKYRVIGTLQNIPEFSRTFNCKAGSNMNPINKCSIW</sequence>
<evidence type="ECO:0000256" key="6">
    <source>
        <dbReference type="ARBA" id="ARBA00022833"/>
    </source>
</evidence>
<dbReference type="SUPFAM" id="SSF55486">
    <property type="entry name" value="Metalloproteases ('zincins'), catalytic domain"/>
    <property type="match status" value="1"/>
</dbReference>
<evidence type="ECO:0000256" key="4">
    <source>
        <dbReference type="ARBA" id="ARBA00022723"/>
    </source>
</evidence>
<dbReference type="WBParaSite" id="SPAL_0000163200.1">
    <property type="protein sequence ID" value="SPAL_0000163200.1"/>
    <property type="gene ID" value="SPAL_0000163200"/>
</dbReference>
<dbReference type="InterPro" id="IPR042089">
    <property type="entry name" value="Peptidase_M13_dom_2"/>
</dbReference>
<keyword evidence="11" id="KW-1185">Reference proteome</keyword>
<evidence type="ECO:0000256" key="8">
    <source>
        <dbReference type="SAM" id="Phobius"/>
    </source>
</evidence>
<keyword evidence="8" id="KW-0812">Transmembrane</keyword>
<keyword evidence="5" id="KW-0378">Hydrolase</keyword>
<reference evidence="12" key="1">
    <citation type="submission" date="2017-02" db="UniProtKB">
        <authorList>
            <consortium name="WormBaseParasite"/>
        </authorList>
    </citation>
    <scope>IDENTIFICATION</scope>
</reference>
<evidence type="ECO:0000259" key="9">
    <source>
        <dbReference type="Pfam" id="PF01431"/>
    </source>
</evidence>
<proteinExistence type="inferred from homology"/>
<dbReference type="InterPro" id="IPR024079">
    <property type="entry name" value="MetalloPept_cat_dom_sf"/>
</dbReference>
<evidence type="ECO:0000256" key="1">
    <source>
        <dbReference type="ARBA" id="ARBA00001947"/>
    </source>
</evidence>
<feature type="domain" description="Peptidase M13 C-terminal" evidence="9">
    <location>
        <begin position="558"/>
        <end position="764"/>
    </location>
</feature>
<dbReference type="GO" id="GO:0016485">
    <property type="term" value="P:protein processing"/>
    <property type="evidence" value="ECO:0007669"/>
    <property type="project" value="TreeGrafter"/>
</dbReference>
<accession>A0A0N5B6E2</accession>
<dbReference type="AlphaFoldDB" id="A0A0N5B6E2"/>
<dbReference type="Gene3D" id="3.40.390.10">
    <property type="entry name" value="Collagenase (Catalytic Domain)"/>
    <property type="match status" value="1"/>
</dbReference>
<dbReference type="Gene3D" id="1.10.1380.10">
    <property type="entry name" value="Neutral endopeptidase , domain2"/>
    <property type="match status" value="1"/>
</dbReference>
<evidence type="ECO:0000313" key="12">
    <source>
        <dbReference type="WBParaSite" id="SPAL_0000163200.1"/>
    </source>
</evidence>
<dbReference type="CDD" id="cd08662">
    <property type="entry name" value="M13"/>
    <property type="match status" value="1"/>
</dbReference>
<evidence type="ECO:0000313" key="11">
    <source>
        <dbReference type="Proteomes" id="UP000046392"/>
    </source>
</evidence>
<dbReference type="Pfam" id="PF01431">
    <property type="entry name" value="Peptidase_M13"/>
    <property type="match status" value="1"/>
</dbReference>
<dbReference type="PANTHER" id="PTHR11733">
    <property type="entry name" value="ZINC METALLOPROTEASE FAMILY M13 NEPRILYSIN-RELATED"/>
    <property type="match status" value="1"/>
</dbReference>
<comment type="similarity">
    <text evidence="2">Belongs to the peptidase M13 family.</text>
</comment>
<keyword evidence="8" id="KW-0472">Membrane</keyword>
<evidence type="ECO:0000256" key="3">
    <source>
        <dbReference type="ARBA" id="ARBA00022670"/>
    </source>
</evidence>
<feature type="transmembrane region" description="Helical" evidence="8">
    <location>
        <begin position="7"/>
        <end position="29"/>
    </location>
</feature>
<keyword evidence="8" id="KW-1133">Transmembrane helix</keyword>
<keyword evidence="7" id="KW-0482">Metalloprotease</keyword>
<dbReference type="InterPro" id="IPR000718">
    <property type="entry name" value="Peptidase_M13"/>
</dbReference>
<dbReference type="PANTHER" id="PTHR11733:SF240">
    <property type="entry name" value="GH14155P-RELATED"/>
    <property type="match status" value="1"/>
</dbReference>
<dbReference type="Proteomes" id="UP000046392">
    <property type="component" value="Unplaced"/>
</dbReference>
<keyword evidence="6" id="KW-0862">Zinc</keyword>
<evidence type="ECO:0000256" key="5">
    <source>
        <dbReference type="ARBA" id="ARBA00022801"/>
    </source>
</evidence>
<dbReference type="GO" id="GO:0005886">
    <property type="term" value="C:plasma membrane"/>
    <property type="evidence" value="ECO:0007669"/>
    <property type="project" value="TreeGrafter"/>
</dbReference>
<dbReference type="PRINTS" id="PR00786">
    <property type="entry name" value="NEPRILYSIN"/>
</dbReference>
<dbReference type="PROSITE" id="PS51257">
    <property type="entry name" value="PROKAR_LIPOPROTEIN"/>
    <property type="match status" value="1"/>
</dbReference>
<evidence type="ECO:0000256" key="7">
    <source>
        <dbReference type="ARBA" id="ARBA00023049"/>
    </source>
</evidence>
<protein>
    <submittedName>
        <fullName evidence="12">Neprilysin</fullName>
    </submittedName>
</protein>
<dbReference type="PROSITE" id="PS51885">
    <property type="entry name" value="NEPRILYSIN"/>
    <property type="match status" value="1"/>
</dbReference>
<dbReference type="GO" id="GO:0046872">
    <property type="term" value="F:metal ion binding"/>
    <property type="evidence" value="ECO:0007669"/>
    <property type="project" value="UniProtKB-KW"/>
</dbReference>
<dbReference type="InterPro" id="IPR008753">
    <property type="entry name" value="Peptidase_M13_N"/>
</dbReference>
<organism evidence="11 12">
    <name type="scientific">Strongyloides papillosus</name>
    <name type="common">Intestinal threadworm</name>
    <dbReference type="NCBI Taxonomy" id="174720"/>
    <lineage>
        <taxon>Eukaryota</taxon>
        <taxon>Metazoa</taxon>
        <taxon>Ecdysozoa</taxon>
        <taxon>Nematoda</taxon>
        <taxon>Chromadorea</taxon>
        <taxon>Rhabditida</taxon>
        <taxon>Tylenchina</taxon>
        <taxon>Panagrolaimomorpha</taxon>
        <taxon>Strongyloidoidea</taxon>
        <taxon>Strongyloididae</taxon>
        <taxon>Strongyloides</taxon>
    </lineage>
</organism>
<comment type="cofactor">
    <cofactor evidence="1">
        <name>Zn(2+)</name>
        <dbReference type="ChEBI" id="CHEBI:29105"/>
    </cofactor>
</comment>